<reference evidence="10 11" key="1">
    <citation type="submission" date="2016-01" db="EMBL/GenBank/DDBJ databases">
        <title>Characterization of the Clostridium difficile lineages that are prevalent in Hong Kong and China.</title>
        <authorList>
            <person name="Kwok J.S.-L."/>
            <person name="Lam W.-Y."/>
            <person name="Ip M."/>
            <person name="Chan T.-F."/>
            <person name="Hawkey P.M."/>
            <person name="Tsui S.K.-W."/>
        </authorList>
    </citation>
    <scope>NUCLEOTIDE SEQUENCE [LARGE SCALE GENOMIC DNA]</scope>
    <source>
        <strain evidence="10 11">300064</strain>
    </source>
</reference>
<gene>
    <name evidence="10" type="ORF">AWN73_18955</name>
    <name evidence="9" type="ORF">CBU02nite_03840</name>
</gene>
<comment type="catalytic activity">
    <reaction evidence="1 7">
        <text>Cleavage of hydrophobic, N-terminal signal or leader sequences from secreted and periplasmic proteins.</text>
        <dbReference type="EC" id="3.4.21.89"/>
    </reaction>
</comment>
<dbReference type="PANTHER" id="PTHR43390">
    <property type="entry name" value="SIGNAL PEPTIDASE I"/>
    <property type="match status" value="1"/>
</dbReference>
<comment type="caution">
    <text evidence="10">The sequence shown here is derived from an EMBL/GenBank/DDBJ whole genome shotgun (WGS) entry which is preliminary data.</text>
</comment>
<keyword evidence="7" id="KW-1133">Transmembrane helix</keyword>
<dbReference type="EMBL" id="LRDH01000146">
    <property type="protein sequence ID" value="PPV12409.1"/>
    <property type="molecule type" value="Genomic_DNA"/>
</dbReference>
<dbReference type="GO" id="GO:0004252">
    <property type="term" value="F:serine-type endopeptidase activity"/>
    <property type="evidence" value="ECO:0007669"/>
    <property type="project" value="InterPro"/>
</dbReference>
<dbReference type="PROSITE" id="PS00760">
    <property type="entry name" value="SPASE_I_2"/>
    <property type="match status" value="1"/>
</dbReference>
<dbReference type="GO" id="GO:0009003">
    <property type="term" value="F:signal peptidase activity"/>
    <property type="evidence" value="ECO:0007669"/>
    <property type="project" value="UniProtKB-EC"/>
</dbReference>
<evidence type="ECO:0000256" key="2">
    <source>
        <dbReference type="ARBA" id="ARBA00004401"/>
    </source>
</evidence>
<dbReference type="InterPro" id="IPR019533">
    <property type="entry name" value="Peptidase_S26"/>
</dbReference>
<feature type="transmembrane region" description="Helical" evidence="7">
    <location>
        <begin position="14"/>
        <end position="38"/>
    </location>
</feature>
<evidence type="ECO:0000256" key="4">
    <source>
        <dbReference type="ARBA" id="ARBA00013208"/>
    </source>
</evidence>
<accession>A0A0A6PYG4</accession>
<dbReference type="RefSeq" id="WP_002581073.1">
    <property type="nucleotide sequence ID" value="NZ_BKBB01000016.1"/>
</dbReference>
<evidence type="ECO:0000313" key="11">
    <source>
        <dbReference type="Proteomes" id="UP000238081"/>
    </source>
</evidence>
<reference evidence="9 12" key="2">
    <citation type="submission" date="2019-07" db="EMBL/GenBank/DDBJ databases">
        <title>Whole genome shotgun sequence of Clostridium butyricum NBRC 3858.</title>
        <authorList>
            <person name="Hosoyama A."/>
            <person name="Uohara A."/>
            <person name="Ohji S."/>
            <person name="Ichikawa N."/>
        </authorList>
    </citation>
    <scope>NUCLEOTIDE SEQUENCE [LARGE SCALE GENOMIC DNA]</scope>
    <source>
        <strain evidence="9 12">NBRC 3858</strain>
    </source>
</reference>
<keyword evidence="7" id="KW-0645">Protease</keyword>
<comment type="subcellular location">
    <subcellularLocation>
        <location evidence="2">Cell membrane</location>
        <topology evidence="2">Single-pass type II membrane protein</topology>
    </subcellularLocation>
    <subcellularLocation>
        <location evidence="7">Membrane</location>
        <topology evidence="7">Single-pass type II membrane protein</topology>
    </subcellularLocation>
</comment>
<dbReference type="EC" id="3.4.21.89" evidence="4 7"/>
<evidence type="ECO:0000256" key="5">
    <source>
        <dbReference type="ARBA" id="ARBA00022801"/>
    </source>
</evidence>
<dbReference type="PRINTS" id="PR00727">
    <property type="entry name" value="LEADERPTASE"/>
</dbReference>
<sequence>MRGKVIMKKILKDWIMPILLAIMIAIVINKVLFFNVYVPTPSMVPTINKDDKLLVTRIHNTDKIERGDIIVFNSDELKKRLIKRVIGLPGDHIVIHDGIININGSDIKEDYVKNNEKYDGEFFVPNEKYFFLGDNRAHSDDARLWSNPYIDKEDIEGKAIFRFYPFNNFGLLK</sequence>
<dbReference type="InterPro" id="IPR000223">
    <property type="entry name" value="Pept_S26A_signal_pept_1"/>
</dbReference>
<keyword evidence="7" id="KW-0472">Membrane</keyword>
<evidence type="ECO:0000256" key="7">
    <source>
        <dbReference type="RuleBase" id="RU362042"/>
    </source>
</evidence>
<feature type="domain" description="Peptidase S26" evidence="8">
    <location>
        <begin position="12"/>
        <end position="164"/>
    </location>
</feature>
<evidence type="ECO:0000313" key="10">
    <source>
        <dbReference type="EMBL" id="PPV12409.1"/>
    </source>
</evidence>
<dbReference type="Pfam" id="PF10502">
    <property type="entry name" value="Peptidase_S26"/>
    <property type="match status" value="1"/>
</dbReference>
<dbReference type="Proteomes" id="UP000321089">
    <property type="component" value="Unassembled WGS sequence"/>
</dbReference>
<dbReference type="GO" id="GO:0005886">
    <property type="term" value="C:plasma membrane"/>
    <property type="evidence" value="ECO:0007669"/>
    <property type="project" value="UniProtKB-SubCell"/>
</dbReference>
<dbReference type="GO" id="GO:0006465">
    <property type="term" value="P:signal peptide processing"/>
    <property type="evidence" value="ECO:0007669"/>
    <property type="project" value="InterPro"/>
</dbReference>
<dbReference type="InterPro" id="IPR019757">
    <property type="entry name" value="Pept_S26A_signal_pept_1_Lys-AS"/>
</dbReference>
<dbReference type="InterPro" id="IPR036286">
    <property type="entry name" value="LexA/Signal_pep-like_sf"/>
</dbReference>
<organism evidence="10 11">
    <name type="scientific">Clostridium butyricum</name>
    <dbReference type="NCBI Taxonomy" id="1492"/>
    <lineage>
        <taxon>Bacteria</taxon>
        <taxon>Bacillati</taxon>
        <taxon>Bacillota</taxon>
        <taxon>Clostridia</taxon>
        <taxon>Eubacteriales</taxon>
        <taxon>Clostridiaceae</taxon>
        <taxon>Clostridium</taxon>
    </lineage>
</organism>
<proteinExistence type="inferred from homology"/>
<evidence type="ECO:0000313" key="12">
    <source>
        <dbReference type="Proteomes" id="UP000321089"/>
    </source>
</evidence>
<evidence type="ECO:0000256" key="3">
    <source>
        <dbReference type="ARBA" id="ARBA00009370"/>
    </source>
</evidence>
<dbReference type="PANTHER" id="PTHR43390:SF1">
    <property type="entry name" value="CHLOROPLAST PROCESSING PEPTIDASE"/>
    <property type="match status" value="1"/>
</dbReference>
<dbReference type="Proteomes" id="UP000238081">
    <property type="component" value="Unassembled WGS sequence"/>
</dbReference>
<dbReference type="EMBL" id="BKBC01000003">
    <property type="protein sequence ID" value="GEQ19878.1"/>
    <property type="molecule type" value="Genomic_DNA"/>
</dbReference>
<evidence type="ECO:0000256" key="6">
    <source>
        <dbReference type="PIRSR" id="PIRSR600223-1"/>
    </source>
</evidence>
<evidence type="ECO:0000259" key="8">
    <source>
        <dbReference type="Pfam" id="PF10502"/>
    </source>
</evidence>
<comment type="similarity">
    <text evidence="3 7">Belongs to the peptidase S26 family.</text>
</comment>
<dbReference type="AlphaFoldDB" id="A0A0A6PYG4"/>
<feature type="active site" evidence="6">
    <location>
        <position position="83"/>
    </location>
</feature>
<feature type="active site" evidence="6">
    <location>
        <position position="42"/>
    </location>
</feature>
<name>A0A0A6PYG4_CLOBU</name>
<dbReference type="NCBIfam" id="TIGR02227">
    <property type="entry name" value="sigpep_I_bact"/>
    <property type="match status" value="1"/>
</dbReference>
<protein>
    <recommendedName>
        <fullName evidence="4 7">Signal peptidase I</fullName>
        <ecNumber evidence="4 7">3.4.21.89</ecNumber>
    </recommendedName>
</protein>
<evidence type="ECO:0000256" key="1">
    <source>
        <dbReference type="ARBA" id="ARBA00000677"/>
    </source>
</evidence>
<keyword evidence="7" id="KW-0812">Transmembrane</keyword>
<dbReference type="CDD" id="cd06530">
    <property type="entry name" value="S26_SPase_I"/>
    <property type="match status" value="1"/>
</dbReference>
<evidence type="ECO:0000313" key="9">
    <source>
        <dbReference type="EMBL" id="GEQ19878.1"/>
    </source>
</evidence>
<dbReference type="SUPFAM" id="SSF51306">
    <property type="entry name" value="LexA/Signal peptidase"/>
    <property type="match status" value="1"/>
</dbReference>
<dbReference type="Gene3D" id="2.10.109.10">
    <property type="entry name" value="Umud Fragment, subunit A"/>
    <property type="match status" value="1"/>
</dbReference>
<keyword evidence="5 7" id="KW-0378">Hydrolase</keyword>